<dbReference type="InterPro" id="IPR006694">
    <property type="entry name" value="Fatty_acid_hydroxylase"/>
</dbReference>
<keyword evidence="3 5" id="KW-1133">Transmembrane helix</keyword>
<dbReference type="EC" id="1.-.-.-" evidence="7"/>
<dbReference type="InterPro" id="IPR050307">
    <property type="entry name" value="Sterol_Desaturase_Related"/>
</dbReference>
<dbReference type="PANTHER" id="PTHR11863">
    <property type="entry name" value="STEROL DESATURASE"/>
    <property type="match status" value="1"/>
</dbReference>
<evidence type="ECO:0000256" key="2">
    <source>
        <dbReference type="ARBA" id="ARBA00022692"/>
    </source>
</evidence>
<protein>
    <submittedName>
        <fullName evidence="7">Sterol desaturase family protein</fullName>
        <ecNumber evidence="7">1.-.-.-</ecNumber>
    </submittedName>
</protein>
<keyword evidence="8" id="KW-1185">Reference proteome</keyword>
<feature type="transmembrane region" description="Helical" evidence="5">
    <location>
        <begin position="20"/>
        <end position="40"/>
    </location>
</feature>
<accession>A0ABW1L1R3</accession>
<dbReference type="Pfam" id="PF04116">
    <property type="entry name" value="FA_hydroxylase"/>
    <property type="match status" value="1"/>
</dbReference>
<comment type="caution">
    <text evidence="7">The sequence shown here is derived from an EMBL/GenBank/DDBJ whole genome shotgun (WGS) entry which is preliminary data.</text>
</comment>
<evidence type="ECO:0000256" key="3">
    <source>
        <dbReference type="ARBA" id="ARBA00022989"/>
    </source>
</evidence>
<comment type="subcellular location">
    <subcellularLocation>
        <location evidence="1">Membrane</location>
    </subcellularLocation>
</comment>
<evidence type="ECO:0000256" key="1">
    <source>
        <dbReference type="ARBA" id="ARBA00004370"/>
    </source>
</evidence>
<dbReference type="RefSeq" id="WP_379881737.1">
    <property type="nucleotide sequence ID" value="NZ_JBHPON010000002.1"/>
</dbReference>
<evidence type="ECO:0000313" key="7">
    <source>
        <dbReference type="EMBL" id="MFC6037013.1"/>
    </source>
</evidence>
<proteinExistence type="predicted"/>
<keyword evidence="2 5" id="KW-0812">Transmembrane</keyword>
<name>A0ABW1L1R3_9PROT</name>
<feature type="transmembrane region" description="Helical" evidence="5">
    <location>
        <begin position="94"/>
        <end position="115"/>
    </location>
</feature>
<dbReference type="Proteomes" id="UP001596116">
    <property type="component" value="Unassembled WGS sequence"/>
</dbReference>
<feature type="domain" description="Fatty acid hydroxylase" evidence="6">
    <location>
        <begin position="105"/>
        <end position="237"/>
    </location>
</feature>
<reference evidence="7 8" key="1">
    <citation type="submission" date="2024-09" db="EMBL/GenBank/DDBJ databases">
        <authorList>
            <person name="Zhang Z.-H."/>
        </authorList>
    </citation>
    <scope>NUCLEOTIDE SEQUENCE [LARGE SCALE GENOMIC DNA]</scope>
    <source>
        <strain evidence="7 8">HHTR114</strain>
    </source>
</reference>
<evidence type="ECO:0000259" key="6">
    <source>
        <dbReference type="Pfam" id="PF04116"/>
    </source>
</evidence>
<dbReference type="GO" id="GO:0016491">
    <property type="term" value="F:oxidoreductase activity"/>
    <property type="evidence" value="ECO:0007669"/>
    <property type="project" value="UniProtKB-KW"/>
</dbReference>
<dbReference type="EMBL" id="JBHPON010000002">
    <property type="protein sequence ID" value="MFC6037013.1"/>
    <property type="molecule type" value="Genomic_DNA"/>
</dbReference>
<evidence type="ECO:0000313" key="8">
    <source>
        <dbReference type="Proteomes" id="UP001596116"/>
    </source>
</evidence>
<organism evidence="7 8">
    <name type="scientific">Hyphococcus aureus</name>
    <dbReference type="NCBI Taxonomy" id="2666033"/>
    <lineage>
        <taxon>Bacteria</taxon>
        <taxon>Pseudomonadati</taxon>
        <taxon>Pseudomonadota</taxon>
        <taxon>Alphaproteobacteria</taxon>
        <taxon>Parvularculales</taxon>
        <taxon>Parvularculaceae</taxon>
        <taxon>Hyphococcus</taxon>
    </lineage>
</organism>
<feature type="transmembrane region" description="Helical" evidence="5">
    <location>
        <begin position="162"/>
        <end position="185"/>
    </location>
</feature>
<evidence type="ECO:0000256" key="4">
    <source>
        <dbReference type="ARBA" id="ARBA00023136"/>
    </source>
</evidence>
<keyword evidence="4 5" id="KW-0472">Membrane</keyword>
<evidence type="ECO:0000256" key="5">
    <source>
        <dbReference type="SAM" id="Phobius"/>
    </source>
</evidence>
<feature type="transmembrane region" description="Helical" evidence="5">
    <location>
        <begin position="61"/>
        <end position="82"/>
    </location>
</feature>
<gene>
    <name evidence="7" type="ORF">ACFMB1_15775</name>
</gene>
<keyword evidence="7" id="KW-0560">Oxidoreductase</keyword>
<sequence length="272" mass="30896">MGSQKAGEIRFLMQAIESFVTAAGGVKPLVGGAVFALLFIGERLAAAAPRPKTKHRMIHNLGLWGIVLVLSPLIIAPLTAFGANHLLWERPETLRFGALILIADIILLDLWTYWMHRAWHRVPLMWRFHQIHHFDEFLDTTSAFRFHIGEVMISALLRLIPIALLAIPFTHVIAFETVFICTVMFHHSNLRLPAGFERTLSRIMVTPSIHWVHHHAVMKDTHSNYASILSLWDPLFASRSSASRTPEMKIGLESIEDKPLLRLILTPFMRRG</sequence>